<feature type="transmembrane region" description="Helical" evidence="1">
    <location>
        <begin position="154"/>
        <end position="175"/>
    </location>
</feature>
<dbReference type="RefSeq" id="WP_343992666.1">
    <property type="nucleotide sequence ID" value="NZ_BAAALG010000005.1"/>
</dbReference>
<dbReference type="Proteomes" id="UP001501581">
    <property type="component" value="Unassembled WGS sequence"/>
</dbReference>
<sequence>MLTIAGLLLCAAAFTGAAAFTESRRAGNSAVLPLAFMSAGCIALALVVAVAGGRMGATPQYLSWRTLIWRTRIPAIEIRDLEVVTRPTGTWTRSWPLVRTATGDIELRKLQVGLDSTDKLQAALDEMKVVLGLGDGAVPASVVPPLRVRRPTSWLFIAVLGVLVWLGFNSSWVGLDLSGPLALVVFGVGAAVVGYLISWLRGSSVVIDETSVRQVGGTERSIPIAEVVGFRVDRRASGLTAAVLLVDTTAGEVTFDGMVATWGQTMGLEAIATQLNERLHGSQN</sequence>
<reference evidence="3" key="1">
    <citation type="journal article" date="2019" name="Int. J. Syst. Evol. Microbiol.">
        <title>The Global Catalogue of Microorganisms (GCM) 10K type strain sequencing project: providing services to taxonomists for standard genome sequencing and annotation.</title>
        <authorList>
            <consortium name="The Broad Institute Genomics Platform"/>
            <consortium name="The Broad Institute Genome Sequencing Center for Infectious Disease"/>
            <person name="Wu L."/>
            <person name="Ma J."/>
        </authorList>
    </citation>
    <scope>NUCLEOTIDE SEQUENCE [LARGE SCALE GENOMIC DNA]</scope>
    <source>
        <strain evidence="3">JCM 13008</strain>
    </source>
</reference>
<name>A0ABP4E8P0_9ACTN</name>
<keyword evidence="1" id="KW-1133">Transmembrane helix</keyword>
<gene>
    <name evidence="2" type="ORF">GCM10009668_13600</name>
</gene>
<keyword evidence="1" id="KW-0812">Transmembrane</keyword>
<keyword evidence="1" id="KW-0472">Membrane</keyword>
<organism evidence="2 3">
    <name type="scientific">Nocardioides dubius</name>
    <dbReference type="NCBI Taxonomy" id="317019"/>
    <lineage>
        <taxon>Bacteria</taxon>
        <taxon>Bacillati</taxon>
        <taxon>Actinomycetota</taxon>
        <taxon>Actinomycetes</taxon>
        <taxon>Propionibacteriales</taxon>
        <taxon>Nocardioidaceae</taxon>
        <taxon>Nocardioides</taxon>
    </lineage>
</organism>
<dbReference type="EMBL" id="BAAALG010000005">
    <property type="protein sequence ID" value="GAA1097699.1"/>
    <property type="molecule type" value="Genomic_DNA"/>
</dbReference>
<protein>
    <recommendedName>
        <fullName evidence="4">PH domain-containing protein</fullName>
    </recommendedName>
</protein>
<comment type="caution">
    <text evidence="2">The sequence shown here is derived from an EMBL/GenBank/DDBJ whole genome shotgun (WGS) entry which is preliminary data.</text>
</comment>
<feature type="transmembrane region" description="Helical" evidence="1">
    <location>
        <begin position="29"/>
        <end position="51"/>
    </location>
</feature>
<accession>A0ABP4E8P0</accession>
<feature type="transmembrane region" description="Helical" evidence="1">
    <location>
        <begin position="181"/>
        <end position="200"/>
    </location>
</feature>
<evidence type="ECO:0000256" key="1">
    <source>
        <dbReference type="SAM" id="Phobius"/>
    </source>
</evidence>
<keyword evidence="3" id="KW-1185">Reference proteome</keyword>
<evidence type="ECO:0000313" key="3">
    <source>
        <dbReference type="Proteomes" id="UP001501581"/>
    </source>
</evidence>
<evidence type="ECO:0000313" key="2">
    <source>
        <dbReference type="EMBL" id="GAA1097699.1"/>
    </source>
</evidence>
<evidence type="ECO:0008006" key="4">
    <source>
        <dbReference type="Google" id="ProtNLM"/>
    </source>
</evidence>
<proteinExistence type="predicted"/>